<dbReference type="Gene3D" id="3.40.50.720">
    <property type="entry name" value="NAD(P)-binding Rossmann-like Domain"/>
    <property type="match status" value="2"/>
</dbReference>
<dbReference type="OrthoDB" id="9991913at2759"/>
<dbReference type="InterPro" id="IPR006140">
    <property type="entry name" value="D-isomer_DH_NAD-bd"/>
</dbReference>
<dbReference type="Pfam" id="PF00389">
    <property type="entry name" value="2-Hacid_dh"/>
    <property type="match status" value="1"/>
</dbReference>
<name>A0A9P7MFE2_9HYPO</name>
<dbReference type="GO" id="GO:0030267">
    <property type="term" value="F:glyoxylate reductase (NADPH) activity"/>
    <property type="evidence" value="ECO:0007669"/>
    <property type="project" value="TreeGrafter"/>
</dbReference>
<protein>
    <submittedName>
        <fullName evidence="7">Uncharacterized protein</fullName>
    </submittedName>
</protein>
<dbReference type="FunFam" id="3.40.50.720:FF:000282">
    <property type="entry name" value="Glyoxylate reductase protein"/>
    <property type="match status" value="1"/>
</dbReference>
<accession>A0A9P7MFE2</accession>
<evidence type="ECO:0000256" key="1">
    <source>
        <dbReference type="ARBA" id="ARBA00005854"/>
    </source>
</evidence>
<evidence type="ECO:0000313" key="7">
    <source>
        <dbReference type="EMBL" id="KAG5941941.1"/>
    </source>
</evidence>
<feature type="domain" description="D-isomer specific 2-hydroxyacid dehydrogenase catalytic" evidence="5">
    <location>
        <begin position="20"/>
        <end position="327"/>
    </location>
</feature>
<dbReference type="GO" id="GO:0005829">
    <property type="term" value="C:cytosol"/>
    <property type="evidence" value="ECO:0007669"/>
    <property type="project" value="TreeGrafter"/>
</dbReference>
<dbReference type="InterPro" id="IPR029752">
    <property type="entry name" value="D-isomer_DH_CS1"/>
</dbReference>
<dbReference type="PANTHER" id="PTHR10996">
    <property type="entry name" value="2-HYDROXYACID DEHYDROGENASE-RELATED"/>
    <property type="match status" value="1"/>
</dbReference>
<dbReference type="PROSITE" id="PS00671">
    <property type="entry name" value="D_2_HYDROXYACID_DH_3"/>
    <property type="match status" value="1"/>
</dbReference>
<reference evidence="7 8" key="1">
    <citation type="journal article" date="2020" name="bioRxiv">
        <title>Whole genome comparisons of ergot fungi reveals the divergence and evolution of species within the genus Claviceps are the result of varying mechanisms driving genome evolution and host range expansion.</title>
        <authorList>
            <person name="Wyka S.A."/>
            <person name="Mondo S.J."/>
            <person name="Liu M."/>
            <person name="Dettman J."/>
            <person name="Nalam V."/>
            <person name="Broders K.D."/>
        </authorList>
    </citation>
    <scope>NUCLEOTIDE SEQUENCE [LARGE SCALE GENOMIC DNA]</scope>
    <source>
        <strain evidence="7 8">CCC 1485</strain>
    </source>
</reference>
<dbReference type="Pfam" id="PF02826">
    <property type="entry name" value="2-Hacid_dh_C"/>
    <property type="match status" value="1"/>
</dbReference>
<dbReference type="GO" id="GO:0016618">
    <property type="term" value="F:hydroxypyruvate reductase [NAD(P)H] activity"/>
    <property type="evidence" value="ECO:0007669"/>
    <property type="project" value="TreeGrafter"/>
</dbReference>
<dbReference type="PROSITE" id="PS00065">
    <property type="entry name" value="D_2_HYDROXYACID_DH_1"/>
    <property type="match status" value="1"/>
</dbReference>
<dbReference type="SUPFAM" id="SSF51735">
    <property type="entry name" value="NAD(P)-binding Rossmann-fold domains"/>
    <property type="match status" value="1"/>
</dbReference>
<organism evidence="7 8">
    <name type="scientific">Claviceps pazoutovae</name>
    <dbReference type="NCBI Taxonomy" id="1649127"/>
    <lineage>
        <taxon>Eukaryota</taxon>
        <taxon>Fungi</taxon>
        <taxon>Dikarya</taxon>
        <taxon>Ascomycota</taxon>
        <taxon>Pezizomycotina</taxon>
        <taxon>Sordariomycetes</taxon>
        <taxon>Hypocreomycetidae</taxon>
        <taxon>Hypocreales</taxon>
        <taxon>Clavicipitaceae</taxon>
        <taxon>Claviceps</taxon>
    </lineage>
</organism>
<dbReference type="Proteomes" id="UP000706124">
    <property type="component" value="Unassembled WGS sequence"/>
</dbReference>
<dbReference type="InterPro" id="IPR029753">
    <property type="entry name" value="D-isomer_DH_CS"/>
</dbReference>
<dbReference type="InterPro" id="IPR050223">
    <property type="entry name" value="D-isomer_2-hydroxyacid_DH"/>
</dbReference>
<dbReference type="AlphaFoldDB" id="A0A9P7MFE2"/>
<dbReference type="EMBL" id="SRPO01000088">
    <property type="protein sequence ID" value="KAG5941941.1"/>
    <property type="molecule type" value="Genomic_DNA"/>
</dbReference>
<dbReference type="InterPro" id="IPR036291">
    <property type="entry name" value="NAD(P)-bd_dom_sf"/>
</dbReference>
<keyword evidence="8" id="KW-1185">Reference proteome</keyword>
<feature type="domain" description="D-isomer specific 2-hydroxyacid dehydrogenase NAD-binding" evidence="6">
    <location>
        <begin position="121"/>
        <end position="296"/>
    </location>
</feature>
<keyword evidence="2 4" id="KW-0560">Oxidoreductase</keyword>
<comment type="similarity">
    <text evidence="1 4">Belongs to the D-isomer specific 2-hydroxyacid dehydrogenase family.</text>
</comment>
<evidence type="ECO:0000313" key="8">
    <source>
        <dbReference type="Proteomes" id="UP000706124"/>
    </source>
</evidence>
<dbReference type="GO" id="GO:0051287">
    <property type="term" value="F:NAD binding"/>
    <property type="evidence" value="ECO:0007669"/>
    <property type="project" value="InterPro"/>
</dbReference>
<evidence type="ECO:0000256" key="3">
    <source>
        <dbReference type="ARBA" id="ARBA00023027"/>
    </source>
</evidence>
<dbReference type="InterPro" id="IPR006139">
    <property type="entry name" value="D-isomer_2_OHA_DH_cat_dom"/>
</dbReference>
<gene>
    <name evidence="7" type="ORF">E4U60_007575</name>
</gene>
<dbReference type="PANTHER" id="PTHR10996:SF269">
    <property type="entry name" value="HYPOTHETICAL D-ISOMER SPECIFIC 2-HYDROXYACID DEHYDROGENASE (EUROFUNG)"/>
    <property type="match status" value="1"/>
</dbReference>
<evidence type="ECO:0000256" key="4">
    <source>
        <dbReference type="RuleBase" id="RU003719"/>
    </source>
</evidence>
<keyword evidence="3" id="KW-0520">NAD</keyword>
<evidence type="ECO:0000259" key="6">
    <source>
        <dbReference type="Pfam" id="PF02826"/>
    </source>
</evidence>
<proteinExistence type="inferred from homology"/>
<evidence type="ECO:0000259" key="5">
    <source>
        <dbReference type="Pfam" id="PF00389"/>
    </source>
</evidence>
<comment type="caution">
    <text evidence="7">The sequence shown here is derived from an EMBL/GenBank/DDBJ whole genome shotgun (WGS) entry which is preliminary data.</text>
</comment>
<dbReference type="CDD" id="cd12168">
    <property type="entry name" value="Mand_dh_like"/>
    <property type="match status" value="1"/>
</dbReference>
<sequence>MAGKPKLVILGAIEHAHEAWSRVAQIADVLTPKAKNREDLMAEAQSGAFDGVVVAYRTFESFAVTGKVDNELLDALPSSLKFICHNGAGYDQIDIPSCSSHGIRVSNTPTAVDDSTADTTIWLLLGALRNFAPGMSNLRAGEWRGNIPPRLGHDPQGKILGILGMGGIGRNVAAKAEAFGMKVRYHNRTKLSEELEGGAEYVSFERLLAESDVLSLNLPLNPKTRHIISKQQFDIMKPGIIIVNTSRGAVMDEAALVDALHAGKVASTGLDVYEDEPTIHPGLLKNQNVLLLPHMGTYTVETETKMEEWAIDNVKMALEGGRLKSIVPEQKDLV</sequence>
<dbReference type="PROSITE" id="PS00670">
    <property type="entry name" value="D_2_HYDROXYACID_DH_2"/>
    <property type="match status" value="1"/>
</dbReference>
<dbReference type="SUPFAM" id="SSF52283">
    <property type="entry name" value="Formate/glycerate dehydrogenase catalytic domain-like"/>
    <property type="match status" value="1"/>
</dbReference>
<evidence type="ECO:0000256" key="2">
    <source>
        <dbReference type="ARBA" id="ARBA00023002"/>
    </source>
</evidence>